<accession>A0A6M3M185</accession>
<name>A0A6M3M185_9ZZZZ</name>
<organism evidence="1">
    <name type="scientific">viral metagenome</name>
    <dbReference type="NCBI Taxonomy" id="1070528"/>
    <lineage>
        <taxon>unclassified sequences</taxon>
        <taxon>metagenomes</taxon>
        <taxon>organismal metagenomes</taxon>
    </lineage>
</organism>
<gene>
    <name evidence="1" type="ORF">MM171A00924_0019</name>
</gene>
<sequence length="203" mass="23728">MKTLVTVILVMFCACSLAQDTTSFGSTVSNSQIEAFFAPINSFCFSNDSMELILTFKYDSLIASGDMALDEAAKMFIEYCRQYIYTKIDSLEMELKKCKDEIEPEPNYVMKFIELNRQDSTMRIDTNLLRHWTIDADNLSMKIDGPIMITDKMLFQYERDCYNDSTVFHEQIFQIGSYVRDTTFYTHKQPDNLADFIKWLRKN</sequence>
<proteinExistence type="predicted"/>
<dbReference type="EMBL" id="MT143661">
    <property type="protein sequence ID" value="QJA99664.1"/>
    <property type="molecule type" value="Genomic_DNA"/>
</dbReference>
<protein>
    <submittedName>
        <fullName evidence="1">Uncharacterized protein</fullName>
    </submittedName>
</protein>
<reference evidence="1" key="1">
    <citation type="submission" date="2020-03" db="EMBL/GenBank/DDBJ databases">
        <title>The deep terrestrial virosphere.</title>
        <authorList>
            <person name="Holmfeldt K."/>
            <person name="Nilsson E."/>
            <person name="Simone D."/>
            <person name="Lopez-Fernandez M."/>
            <person name="Wu X."/>
            <person name="de Brujin I."/>
            <person name="Lundin D."/>
            <person name="Andersson A."/>
            <person name="Bertilsson S."/>
            <person name="Dopson M."/>
        </authorList>
    </citation>
    <scope>NUCLEOTIDE SEQUENCE</scope>
    <source>
        <strain evidence="1">MM171A00924</strain>
    </source>
</reference>
<dbReference type="AlphaFoldDB" id="A0A6M3M185"/>
<evidence type="ECO:0000313" key="1">
    <source>
        <dbReference type="EMBL" id="QJA99664.1"/>
    </source>
</evidence>
<dbReference type="PROSITE" id="PS51257">
    <property type="entry name" value="PROKAR_LIPOPROTEIN"/>
    <property type="match status" value="1"/>
</dbReference>